<dbReference type="PANTHER" id="PTHR31600:SF2">
    <property type="entry name" value="GAMETE ENRICHED GENE 10 PROTEIN-RELATED"/>
    <property type="match status" value="1"/>
</dbReference>
<dbReference type="InterPro" id="IPR052994">
    <property type="entry name" value="Tiny_macrocysts_regulators"/>
</dbReference>
<evidence type="ECO:0000256" key="1">
    <source>
        <dbReference type="SAM" id="MobiDB-lite"/>
    </source>
</evidence>
<keyword evidence="4" id="KW-1185">Reference proteome</keyword>
<accession>A0A0D2M196</accession>
<feature type="transmembrane region" description="Helical" evidence="2">
    <location>
        <begin position="177"/>
        <end position="200"/>
    </location>
</feature>
<name>A0A0D2M196_9CHLO</name>
<feature type="compositionally biased region" description="Polar residues" evidence="1">
    <location>
        <begin position="1"/>
        <end position="12"/>
    </location>
</feature>
<dbReference type="EMBL" id="KK103621">
    <property type="protein sequence ID" value="KIY95231.1"/>
    <property type="molecule type" value="Genomic_DNA"/>
</dbReference>
<feature type="compositionally biased region" description="Low complexity" evidence="1">
    <location>
        <begin position="13"/>
        <end position="24"/>
    </location>
</feature>
<evidence type="ECO:0000256" key="2">
    <source>
        <dbReference type="SAM" id="Phobius"/>
    </source>
</evidence>
<gene>
    <name evidence="3" type="ORF">MNEG_12730</name>
</gene>
<protein>
    <submittedName>
        <fullName evidence="3">Uncharacterized protein</fullName>
    </submittedName>
</protein>
<dbReference type="PANTHER" id="PTHR31600">
    <property type="entry name" value="TINY MACROCYSTS PROTEIN B-RELATED"/>
    <property type="match status" value="1"/>
</dbReference>
<keyword evidence="2" id="KW-1133">Transmembrane helix</keyword>
<reference evidence="3 4" key="1">
    <citation type="journal article" date="2013" name="BMC Genomics">
        <title>Reconstruction of the lipid metabolism for the microalga Monoraphidium neglectum from its genome sequence reveals characteristics suitable for biofuel production.</title>
        <authorList>
            <person name="Bogen C."/>
            <person name="Al-Dilaimi A."/>
            <person name="Albersmeier A."/>
            <person name="Wichmann J."/>
            <person name="Grundmann M."/>
            <person name="Rupp O."/>
            <person name="Lauersen K.J."/>
            <person name="Blifernez-Klassen O."/>
            <person name="Kalinowski J."/>
            <person name="Goesmann A."/>
            <person name="Mussgnug J.H."/>
            <person name="Kruse O."/>
        </authorList>
    </citation>
    <scope>NUCLEOTIDE SEQUENCE [LARGE SCALE GENOMIC DNA]</scope>
    <source>
        <strain evidence="3 4">SAG 48.87</strain>
    </source>
</reference>
<feature type="region of interest" description="Disordered" evidence="1">
    <location>
        <begin position="1"/>
        <end position="24"/>
    </location>
</feature>
<feature type="transmembrane region" description="Helical" evidence="2">
    <location>
        <begin position="99"/>
        <end position="120"/>
    </location>
</feature>
<dbReference type="Proteomes" id="UP000054498">
    <property type="component" value="Unassembled WGS sequence"/>
</dbReference>
<sequence>MSESGDSSRNSFSTGASSAASDTSDAQALNALQDRAADGDGENINDSMSSNRGVSEAIFATLVLLGKNRSQQDLRWVVLRIVLEFLQMFRVVFNTQFLWLVHTDLAAFKAIRWVLFRFLVLPKGYNTYVRYGIVVFYIIAATIFLSLALTAYVAVVLKKDDSTTGGWLARLVQFMQLLAMIMYSVAWVSILDFLVFMFACHWDEVSVISSVTHMVFEKSCVAMPHLAHMAFAVVVTLTFMATCLGLVGWLGAGDG</sequence>
<proteinExistence type="predicted"/>
<dbReference type="GeneID" id="25730122"/>
<evidence type="ECO:0000313" key="3">
    <source>
        <dbReference type="EMBL" id="KIY95231.1"/>
    </source>
</evidence>
<feature type="transmembrane region" description="Helical" evidence="2">
    <location>
        <begin position="226"/>
        <end position="252"/>
    </location>
</feature>
<dbReference type="KEGG" id="mng:MNEG_12730"/>
<feature type="transmembrane region" description="Helical" evidence="2">
    <location>
        <begin position="132"/>
        <end position="157"/>
    </location>
</feature>
<organism evidence="3 4">
    <name type="scientific">Monoraphidium neglectum</name>
    <dbReference type="NCBI Taxonomy" id="145388"/>
    <lineage>
        <taxon>Eukaryota</taxon>
        <taxon>Viridiplantae</taxon>
        <taxon>Chlorophyta</taxon>
        <taxon>core chlorophytes</taxon>
        <taxon>Chlorophyceae</taxon>
        <taxon>CS clade</taxon>
        <taxon>Sphaeropleales</taxon>
        <taxon>Selenastraceae</taxon>
        <taxon>Monoraphidium</taxon>
    </lineage>
</organism>
<keyword evidence="2" id="KW-0812">Transmembrane</keyword>
<evidence type="ECO:0000313" key="4">
    <source>
        <dbReference type="Proteomes" id="UP000054498"/>
    </source>
</evidence>
<dbReference type="AlphaFoldDB" id="A0A0D2M196"/>
<dbReference type="RefSeq" id="XP_013894251.1">
    <property type="nucleotide sequence ID" value="XM_014038797.1"/>
</dbReference>
<keyword evidence="2" id="KW-0472">Membrane</keyword>